<comment type="caution">
    <text evidence="3">The sequence shown here is derived from an EMBL/GenBank/DDBJ whole genome shotgun (WGS) entry which is preliminary data.</text>
</comment>
<gene>
    <name evidence="3" type="ORF">Sradi_0770100</name>
</gene>
<dbReference type="InterPro" id="IPR013320">
    <property type="entry name" value="ConA-like_dom_sf"/>
</dbReference>
<dbReference type="Gene3D" id="2.60.120.200">
    <property type="match status" value="1"/>
</dbReference>
<feature type="compositionally biased region" description="Polar residues" evidence="1">
    <location>
        <begin position="19"/>
        <end position="37"/>
    </location>
</feature>
<proteinExistence type="predicted"/>
<evidence type="ECO:0000259" key="2">
    <source>
        <dbReference type="Pfam" id="PF06955"/>
    </source>
</evidence>
<evidence type="ECO:0000313" key="3">
    <source>
        <dbReference type="EMBL" id="KAL0431441.1"/>
    </source>
</evidence>
<dbReference type="GO" id="GO:0044042">
    <property type="term" value="P:glucan metabolic process"/>
    <property type="evidence" value="ECO:0007669"/>
    <property type="project" value="InterPro"/>
</dbReference>
<accession>A0AAW2VUC1</accession>
<dbReference type="GO" id="GO:0004553">
    <property type="term" value="F:hydrolase activity, hydrolyzing O-glycosyl compounds"/>
    <property type="evidence" value="ECO:0007669"/>
    <property type="project" value="InterPro"/>
</dbReference>
<reference evidence="3" key="1">
    <citation type="submission" date="2020-06" db="EMBL/GenBank/DDBJ databases">
        <authorList>
            <person name="Li T."/>
            <person name="Hu X."/>
            <person name="Zhang T."/>
            <person name="Song X."/>
            <person name="Zhang H."/>
            <person name="Dai N."/>
            <person name="Sheng W."/>
            <person name="Hou X."/>
            <person name="Wei L."/>
        </authorList>
    </citation>
    <scope>NUCLEOTIDE SEQUENCE</scope>
    <source>
        <strain evidence="3">G02</strain>
        <tissue evidence="3">Leaf</tissue>
    </source>
</reference>
<dbReference type="AlphaFoldDB" id="A0AAW2VUC1"/>
<dbReference type="EMBL" id="JACGWJ010000003">
    <property type="protein sequence ID" value="KAL0431441.1"/>
    <property type="molecule type" value="Genomic_DNA"/>
</dbReference>
<reference evidence="3" key="2">
    <citation type="journal article" date="2024" name="Plant">
        <title>Genomic evolution and insights into agronomic trait innovations of Sesamum species.</title>
        <authorList>
            <person name="Miao H."/>
            <person name="Wang L."/>
            <person name="Qu L."/>
            <person name="Liu H."/>
            <person name="Sun Y."/>
            <person name="Le M."/>
            <person name="Wang Q."/>
            <person name="Wei S."/>
            <person name="Zheng Y."/>
            <person name="Lin W."/>
            <person name="Duan Y."/>
            <person name="Cao H."/>
            <person name="Xiong S."/>
            <person name="Wang X."/>
            <person name="Wei L."/>
            <person name="Li C."/>
            <person name="Ma Q."/>
            <person name="Ju M."/>
            <person name="Zhao R."/>
            <person name="Li G."/>
            <person name="Mu C."/>
            <person name="Tian Q."/>
            <person name="Mei H."/>
            <person name="Zhang T."/>
            <person name="Gao T."/>
            <person name="Zhang H."/>
        </authorList>
    </citation>
    <scope>NUCLEOTIDE SEQUENCE</scope>
    <source>
        <strain evidence="3">G02</strain>
    </source>
</reference>
<protein>
    <submittedName>
        <fullName evidence="3">Xyloglucan endotransglucosylase/hydrolase protein 7</fullName>
    </submittedName>
</protein>
<sequence length="126" mass="14473">MRCRLGFTRTTKLKEFRSPKSSQWQSTPLSGRPTTGQRGAASREINWSKAPFYAYYKNFDIEGCLAPGPTSCASNPNNWWEGAAYQQLNPDQARRYHWVRMNHMIYDYCTDKARYPVAPPECVAGI</sequence>
<dbReference type="GO" id="GO:0048046">
    <property type="term" value="C:apoplast"/>
    <property type="evidence" value="ECO:0007669"/>
    <property type="project" value="InterPro"/>
</dbReference>
<feature type="domain" description="Xyloglucan endo-transglycosylase C-terminal" evidence="2">
    <location>
        <begin position="74"/>
        <end position="122"/>
    </location>
</feature>
<feature type="region of interest" description="Disordered" evidence="1">
    <location>
        <begin position="18"/>
        <end position="41"/>
    </location>
</feature>
<organism evidence="3">
    <name type="scientific">Sesamum radiatum</name>
    <name type="common">Black benniseed</name>
    <dbReference type="NCBI Taxonomy" id="300843"/>
    <lineage>
        <taxon>Eukaryota</taxon>
        <taxon>Viridiplantae</taxon>
        <taxon>Streptophyta</taxon>
        <taxon>Embryophyta</taxon>
        <taxon>Tracheophyta</taxon>
        <taxon>Spermatophyta</taxon>
        <taxon>Magnoliopsida</taxon>
        <taxon>eudicotyledons</taxon>
        <taxon>Gunneridae</taxon>
        <taxon>Pentapetalae</taxon>
        <taxon>asterids</taxon>
        <taxon>lamiids</taxon>
        <taxon>Lamiales</taxon>
        <taxon>Pedaliaceae</taxon>
        <taxon>Sesamum</taxon>
    </lineage>
</organism>
<evidence type="ECO:0000256" key="1">
    <source>
        <dbReference type="SAM" id="MobiDB-lite"/>
    </source>
</evidence>
<dbReference type="Pfam" id="PF06955">
    <property type="entry name" value="XET_C"/>
    <property type="match status" value="1"/>
</dbReference>
<dbReference type="InterPro" id="IPR044791">
    <property type="entry name" value="Beta-glucanase/XTH"/>
</dbReference>
<name>A0AAW2VUC1_SESRA</name>
<dbReference type="GO" id="GO:0016762">
    <property type="term" value="F:xyloglucan:xyloglucosyl transferase activity"/>
    <property type="evidence" value="ECO:0007669"/>
    <property type="project" value="InterPro"/>
</dbReference>
<dbReference type="InterPro" id="IPR010713">
    <property type="entry name" value="XET_C"/>
</dbReference>
<dbReference type="SUPFAM" id="SSF49899">
    <property type="entry name" value="Concanavalin A-like lectins/glucanases"/>
    <property type="match status" value="1"/>
</dbReference>
<dbReference type="PANTHER" id="PTHR31062">
    <property type="entry name" value="XYLOGLUCAN ENDOTRANSGLUCOSYLASE/HYDROLASE PROTEIN 8-RELATED"/>
    <property type="match status" value="1"/>
</dbReference>